<dbReference type="PANTHER" id="PTHR31793:SF37">
    <property type="entry name" value="ACYL-COA THIOESTER HYDROLASE YBGC"/>
    <property type="match status" value="1"/>
</dbReference>
<sequence length="149" mass="16953">MAFTYYYTVRFQDTDAAGVVYFTNILRICHEGYEVSLVATGINIKSFFTNPSLAFPIVHANVDFLRPVYCGDNLMISLSPHKIGGDKFEISYDITIGEVIVAKAITRHVCIDVASRTKQELPNYINHWLETNRKDTEGTERRKSRGEII</sequence>
<dbReference type="InterPro" id="IPR022829">
    <property type="entry name" value="DHNA_CoA_hydrolase"/>
</dbReference>
<feature type="active site" evidence="2">
    <location>
        <position position="15"/>
    </location>
</feature>
<dbReference type="Proteomes" id="UP000239589">
    <property type="component" value="Unassembled WGS sequence"/>
</dbReference>
<accession>A0A2S6CXB5</accession>
<reference evidence="3 4" key="1">
    <citation type="submission" date="2018-02" db="EMBL/GenBank/DDBJ databases">
        <title>Discovery of a pederin family compound in a non-symbiotic bloom-forming cyanobacterium.</title>
        <authorList>
            <person name="Kust A."/>
            <person name="Mares J."/>
            <person name="Jokela J."/>
            <person name="Urajova P."/>
            <person name="Hajek J."/>
            <person name="Saurav K."/>
            <person name="Voracova K."/>
            <person name="Fewer D.P."/>
            <person name="Haapaniemi E."/>
            <person name="Permi P."/>
            <person name="Rehakova K."/>
            <person name="Sivonen K."/>
            <person name="Hrouzek P."/>
        </authorList>
    </citation>
    <scope>NUCLEOTIDE SEQUENCE [LARGE SCALE GENOMIC DNA]</scope>
    <source>
        <strain evidence="3 4">CHARLIE-1</strain>
    </source>
</reference>
<evidence type="ECO:0000256" key="1">
    <source>
        <dbReference type="ARBA" id="ARBA00022801"/>
    </source>
</evidence>
<dbReference type="RefSeq" id="WP_104386797.1">
    <property type="nucleotide sequence ID" value="NZ_PGEM01000028.1"/>
</dbReference>
<comment type="function">
    <text evidence="2">Catalyzes the hydrolysis of 1,4-dihydroxy-2-naphthoyl-CoA (DHNA-CoA) to 1,4-dihydroxy-2-naphthoate (DHNA), a reaction involved in phylloquinone (vitamin K1) biosynthesis.</text>
</comment>
<dbReference type="PANTHER" id="PTHR31793">
    <property type="entry name" value="4-HYDROXYBENZOYL-COA THIOESTERASE FAMILY MEMBER"/>
    <property type="match status" value="1"/>
</dbReference>
<comment type="pathway">
    <text evidence="2">Cofactor biosynthesis; phylloquinone biosynthesis.</text>
</comment>
<dbReference type="EMBL" id="PGEM01000028">
    <property type="protein sequence ID" value="PPJ64404.1"/>
    <property type="molecule type" value="Genomic_DNA"/>
</dbReference>
<dbReference type="SUPFAM" id="SSF54637">
    <property type="entry name" value="Thioesterase/thiol ester dehydrase-isomerase"/>
    <property type="match status" value="1"/>
</dbReference>
<name>A0A2S6CXB5_9CYAN</name>
<dbReference type="OrthoDB" id="9800856at2"/>
<evidence type="ECO:0000313" key="3">
    <source>
        <dbReference type="EMBL" id="PPJ64404.1"/>
    </source>
</evidence>
<evidence type="ECO:0000256" key="2">
    <source>
        <dbReference type="HAMAP-Rule" id="MF_02101"/>
    </source>
</evidence>
<dbReference type="InterPro" id="IPR050563">
    <property type="entry name" value="4-hydroxybenzoyl-CoA_TE"/>
</dbReference>
<comment type="similarity">
    <text evidence="2">Belongs to the 4-hydroxybenzoyl-CoA thioesterase family. DHNA-CoA hydrolase subfamily.</text>
</comment>
<dbReference type="GO" id="GO:0042372">
    <property type="term" value="P:phylloquinone biosynthetic process"/>
    <property type="evidence" value="ECO:0007669"/>
    <property type="project" value="UniProtKB-UniRule"/>
</dbReference>
<comment type="caution">
    <text evidence="3">The sequence shown here is derived from an EMBL/GenBank/DDBJ whole genome shotgun (WGS) entry which is preliminary data.</text>
</comment>
<keyword evidence="1 2" id="KW-0378">Hydrolase</keyword>
<keyword evidence="4" id="KW-1185">Reference proteome</keyword>
<dbReference type="CDD" id="cd00586">
    <property type="entry name" value="4HBT"/>
    <property type="match status" value="1"/>
</dbReference>
<dbReference type="InterPro" id="IPR029069">
    <property type="entry name" value="HotDog_dom_sf"/>
</dbReference>
<comment type="pathway">
    <text evidence="2">Quinol/quinone metabolism; 1,4-dihydroxy-2-naphthoate biosynthesis; 1,4-dihydroxy-2-naphthoate from chorismate: step 7/7.</text>
</comment>
<proteinExistence type="inferred from homology"/>
<protein>
    <recommendedName>
        <fullName evidence="2">1,4-dihydroxy-2-naphthoyl-CoA hydrolase</fullName>
        <shortName evidence="2">DHNA-CoA hydrolase</shortName>
        <ecNumber evidence="2">3.1.2.28</ecNumber>
    </recommendedName>
    <alternativeName>
        <fullName evidence="2">DHNA-CoA thioesterase</fullName>
    </alternativeName>
</protein>
<dbReference type="Gene3D" id="3.10.129.10">
    <property type="entry name" value="Hotdog Thioesterase"/>
    <property type="match status" value="1"/>
</dbReference>
<evidence type="ECO:0000313" key="4">
    <source>
        <dbReference type="Proteomes" id="UP000239589"/>
    </source>
</evidence>
<dbReference type="EC" id="3.1.2.28" evidence="2"/>
<dbReference type="UniPathway" id="UPA01057">
    <property type="reaction ID" value="UER01033"/>
</dbReference>
<dbReference type="GO" id="GO:0061522">
    <property type="term" value="F:1,4-dihydroxy-2-naphthoyl-CoA thioesterase activity"/>
    <property type="evidence" value="ECO:0007669"/>
    <property type="project" value="UniProtKB-EC"/>
</dbReference>
<dbReference type="AlphaFoldDB" id="A0A2S6CXB5"/>
<dbReference type="Pfam" id="PF13279">
    <property type="entry name" value="4HBT_2"/>
    <property type="match status" value="1"/>
</dbReference>
<organism evidence="3 4">
    <name type="scientific">Cuspidothrix issatschenkoi CHARLIE-1</name>
    <dbReference type="NCBI Taxonomy" id="2052836"/>
    <lineage>
        <taxon>Bacteria</taxon>
        <taxon>Bacillati</taxon>
        <taxon>Cyanobacteriota</taxon>
        <taxon>Cyanophyceae</taxon>
        <taxon>Nostocales</taxon>
        <taxon>Aphanizomenonaceae</taxon>
        <taxon>Cuspidothrix</taxon>
    </lineage>
</organism>
<dbReference type="HAMAP" id="MF_02101">
    <property type="entry name" value="DHNA_CoA_hydrolase"/>
    <property type="match status" value="1"/>
</dbReference>
<gene>
    <name evidence="3" type="ORF">CUN59_04975</name>
</gene>
<comment type="catalytic activity">
    <reaction evidence="2">
        <text>1,4-dihydroxy-2-naphthoyl-CoA + H2O = 1,4-dihydroxy-2-naphthoate + CoA + H(+)</text>
        <dbReference type="Rhea" id="RHEA:26309"/>
        <dbReference type="ChEBI" id="CHEBI:11173"/>
        <dbReference type="ChEBI" id="CHEBI:15377"/>
        <dbReference type="ChEBI" id="CHEBI:15378"/>
        <dbReference type="ChEBI" id="CHEBI:57287"/>
        <dbReference type="ChEBI" id="CHEBI:58897"/>
        <dbReference type="EC" id="3.1.2.28"/>
    </reaction>
</comment>
<dbReference type="GO" id="GO:0047617">
    <property type="term" value="F:fatty acyl-CoA hydrolase activity"/>
    <property type="evidence" value="ECO:0007669"/>
    <property type="project" value="TreeGrafter"/>
</dbReference>
<dbReference type="UniPathway" id="UPA00995"/>